<dbReference type="GO" id="GO:0016787">
    <property type="term" value="F:hydrolase activity"/>
    <property type="evidence" value="ECO:0007669"/>
    <property type="project" value="UniProtKB-KW"/>
</dbReference>
<evidence type="ECO:0000313" key="3">
    <source>
        <dbReference type="EMBL" id="GAT11318.1"/>
    </source>
</evidence>
<dbReference type="PANTHER" id="PTHR43039">
    <property type="entry name" value="ESTERASE-RELATED"/>
    <property type="match status" value="1"/>
</dbReference>
<name>A0ABQ0KQW5_MYCNV</name>
<dbReference type="Gene3D" id="3.40.50.1820">
    <property type="entry name" value="alpha/beta hydrolase"/>
    <property type="match status" value="1"/>
</dbReference>
<organism evidence="3 4">
    <name type="scientific">Mycolicibacterium novocastrense</name>
    <name type="common">Mycobacterium novocastrense</name>
    <dbReference type="NCBI Taxonomy" id="59813"/>
    <lineage>
        <taxon>Bacteria</taxon>
        <taxon>Bacillati</taxon>
        <taxon>Actinomycetota</taxon>
        <taxon>Actinomycetes</taxon>
        <taxon>Mycobacteriales</taxon>
        <taxon>Mycobacteriaceae</taxon>
        <taxon>Mycolicibacterium</taxon>
    </lineage>
</organism>
<dbReference type="InterPro" id="IPR000073">
    <property type="entry name" value="AB_hydrolase_1"/>
</dbReference>
<evidence type="ECO:0000313" key="4">
    <source>
        <dbReference type="Proteomes" id="UP000069773"/>
    </source>
</evidence>
<proteinExistence type="inferred from homology"/>
<dbReference type="Proteomes" id="UP000069773">
    <property type="component" value="Unassembled WGS sequence"/>
</dbReference>
<keyword evidence="3" id="KW-0378">Hydrolase</keyword>
<feature type="domain" description="AB hydrolase-1" evidence="2">
    <location>
        <begin position="29"/>
        <end position="267"/>
    </location>
</feature>
<dbReference type="PRINTS" id="PR00111">
    <property type="entry name" value="ABHYDROLASE"/>
</dbReference>
<dbReference type="InterPro" id="IPR029058">
    <property type="entry name" value="AB_hydrolase_fold"/>
</dbReference>
<accession>A0ABQ0KQW5</accession>
<dbReference type="SUPFAM" id="SSF53474">
    <property type="entry name" value="alpha/beta-Hydrolases"/>
    <property type="match status" value="1"/>
</dbReference>
<evidence type="ECO:0000256" key="1">
    <source>
        <dbReference type="ARBA" id="ARBA00008645"/>
    </source>
</evidence>
<dbReference type="EMBL" id="BCTA01000069">
    <property type="protein sequence ID" value="GAT11318.1"/>
    <property type="molecule type" value="Genomic_DNA"/>
</dbReference>
<sequence length="275" mass="30240">MPTAFKLLVMDVWTRNNIRIVGRASGPTLLLAHGFGCDQNLWRLIVDRLQADFRIVLMDHVGSGAADPKAWDDTKYSSLDGYADDIVEILRELDLRDVAFVGHSVAAMIGVLAVIREPDRIAKLVMVTPSPCYIDDDDYRGGFSRADIDELLESLELNYLGWSRAMAPVIMGNSDRPELAEELESSFCRTDPDCARVFARATFLADNRTDLPRVPVPTLILECSEDAIAPRSVGAYVHQHIPGSHLVTLDATGHCPHVSDPDVTAQAIGKFALPT</sequence>
<comment type="similarity">
    <text evidence="1">Belongs to the AB hydrolase superfamily.</text>
</comment>
<evidence type="ECO:0000259" key="2">
    <source>
        <dbReference type="Pfam" id="PF12697"/>
    </source>
</evidence>
<dbReference type="Pfam" id="PF12697">
    <property type="entry name" value="Abhydrolase_6"/>
    <property type="match status" value="1"/>
</dbReference>
<gene>
    <name evidence="3" type="ORF">RMCN_4451</name>
</gene>
<reference evidence="3 4" key="1">
    <citation type="journal article" date="2016" name="Genome Announc.">
        <title>Draft Genome Sequences of Five Rapidly Growing Mycobacterium Species, M. thermoresistibile, M. fortuitum subsp. acetamidolyticum, M. canariasense, M. brisbanense, and M. novocastrense.</title>
        <authorList>
            <person name="Katahira K."/>
            <person name="Ogura Y."/>
            <person name="Gotoh Y."/>
            <person name="Hayashi T."/>
        </authorList>
    </citation>
    <scope>NUCLEOTIDE SEQUENCE [LARGE SCALE GENOMIC DNA]</scope>
    <source>
        <strain evidence="3 4">JCM18114</strain>
    </source>
</reference>
<protein>
    <submittedName>
        <fullName evidence="3">Hydrolase</fullName>
    </submittedName>
</protein>
<keyword evidence="4" id="KW-1185">Reference proteome</keyword>
<comment type="caution">
    <text evidence="3">The sequence shown here is derived from an EMBL/GenBank/DDBJ whole genome shotgun (WGS) entry which is preliminary data.</text>
</comment>